<evidence type="ECO:0000313" key="2">
    <source>
        <dbReference type="Proteomes" id="UP000694846"/>
    </source>
</evidence>
<dbReference type="RefSeq" id="XP_025419102.1">
    <property type="nucleotide sequence ID" value="XM_025563317.1"/>
</dbReference>
<dbReference type="RefSeq" id="XP_025419101.1">
    <property type="nucleotide sequence ID" value="XM_025563316.1"/>
</dbReference>
<accession>A0A8B8G912</accession>
<dbReference type="Proteomes" id="UP000694846">
    <property type="component" value="Unplaced"/>
</dbReference>
<organism evidence="2 3">
    <name type="scientific">Sipha flava</name>
    <name type="common">yellow sugarcane aphid</name>
    <dbReference type="NCBI Taxonomy" id="143950"/>
    <lineage>
        <taxon>Eukaryota</taxon>
        <taxon>Metazoa</taxon>
        <taxon>Ecdysozoa</taxon>
        <taxon>Arthropoda</taxon>
        <taxon>Hexapoda</taxon>
        <taxon>Insecta</taxon>
        <taxon>Pterygota</taxon>
        <taxon>Neoptera</taxon>
        <taxon>Paraneoptera</taxon>
        <taxon>Hemiptera</taxon>
        <taxon>Sternorrhyncha</taxon>
        <taxon>Aphidomorpha</taxon>
        <taxon>Aphidoidea</taxon>
        <taxon>Aphididae</taxon>
        <taxon>Sipha</taxon>
    </lineage>
</organism>
<gene>
    <name evidence="3 4" type="primary">LOC112689547</name>
</gene>
<dbReference type="GeneID" id="112689547"/>
<evidence type="ECO:0000313" key="4">
    <source>
        <dbReference type="RefSeq" id="XP_025419102.1"/>
    </source>
</evidence>
<keyword evidence="1" id="KW-0812">Transmembrane</keyword>
<keyword evidence="1" id="KW-1133">Transmembrane helix</keyword>
<feature type="transmembrane region" description="Helical" evidence="1">
    <location>
        <begin position="22"/>
        <end position="40"/>
    </location>
</feature>
<reference evidence="3 4" key="1">
    <citation type="submission" date="2025-04" db="UniProtKB">
        <authorList>
            <consortium name="RefSeq"/>
        </authorList>
    </citation>
    <scope>IDENTIFICATION</scope>
    <source>
        <tissue evidence="3 4">Whole body</tissue>
    </source>
</reference>
<dbReference type="AlphaFoldDB" id="A0A8B8G912"/>
<proteinExistence type="predicted"/>
<protein>
    <submittedName>
        <fullName evidence="3 4">Uncharacterized protein LOC112689547</fullName>
    </submittedName>
</protein>
<keyword evidence="1" id="KW-0472">Membrane</keyword>
<evidence type="ECO:0000313" key="3">
    <source>
        <dbReference type="RefSeq" id="XP_025419101.1"/>
    </source>
</evidence>
<name>A0A8B8G912_9HEMI</name>
<keyword evidence="2" id="KW-1185">Reference proteome</keyword>
<evidence type="ECO:0000256" key="1">
    <source>
        <dbReference type="SAM" id="Phobius"/>
    </source>
</evidence>
<sequence>MESNHVECAVESDCTVHNYSAVNYWFPTLVVLFLSVRVLFRPGNQPKSINEATLRSITAEAKYGIKLKEKSPWYITDEYDIPVFGRIICTLKSIWWRLATMMYGTGNNSLWYPGKYVTWDPLLMFLDLVRHSFNRPKPLNDKSLQSIFAETKLVFRSAAKGKATWVVPGVYNVSLIEVIIRTIIFIWTILEEIMADIMYEPPKDFLGNIPYHPLKIRPNDKMNGTLGTIRIKQ</sequence>